<sequence length="244" mass="28114">MGTSSNIKLSELNEFISCPVCHGYLIDATTVNECLHTFCKSCIVKHIQNDNNECPKCQTVIHERRPLDYILYDRSKQDIVYKLVPQLYISEMNRRMAVQDLRDIDPFTKLGLKKKFLYIALVQQRKTDDFATRNSTNSPQPHSESNNRTNNDPIYLRCPIDVKVRQIRKLLAVKYQLDSNDRLQLFYKGDTVSDADQISNLAQSISFVLHYEISKIYPSILDQASTSSSTISYDSDKMSVDEIK</sequence>
<gene>
    <name evidence="7" type="primary">PcgF3_2</name>
    <name evidence="7" type="ORF">g.20807</name>
</gene>
<evidence type="ECO:0000259" key="6">
    <source>
        <dbReference type="PROSITE" id="PS50089"/>
    </source>
</evidence>
<evidence type="ECO:0000313" key="7">
    <source>
        <dbReference type="EMBL" id="MDE51929.1"/>
    </source>
</evidence>
<dbReference type="PANTHER" id="PTHR10825">
    <property type="entry name" value="RING FINGER DOMAIN-CONTAINING, POLYCOMB GROUP COMPONENT"/>
    <property type="match status" value="1"/>
</dbReference>
<organism evidence="7">
    <name type="scientific">Aceria tosichella</name>
    <name type="common">wheat curl mite</name>
    <dbReference type="NCBI Taxonomy" id="561515"/>
    <lineage>
        <taxon>Eukaryota</taxon>
        <taxon>Metazoa</taxon>
        <taxon>Ecdysozoa</taxon>
        <taxon>Arthropoda</taxon>
        <taxon>Chelicerata</taxon>
        <taxon>Arachnida</taxon>
        <taxon>Acari</taxon>
        <taxon>Acariformes</taxon>
        <taxon>Trombidiformes</taxon>
        <taxon>Prostigmata</taxon>
        <taxon>Eupodina</taxon>
        <taxon>Eriophyoidea</taxon>
        <taxon>Eriophyidae</taxon>
        <taxon>Eriophyinae</taxon>
        <taxon>Aceriini</taxon>
        <taxon>Aceria</taxon>
    </lineage>
</organism>
<dbReference type="Gene3D" id="3.30.40.10">
    <property type="entry name" value="Zinc/RING finger domain, C3HC4 (zinc finger)"/>
    <property type="match status" value="1"/>
</dbReference>
<protein>
    <submittedName>
        <fullName evidence="7">Polycomb group RING finger protein 3</fullName>
    </submittedName>
</protein>
<evidence type="ECO:0000256" key="4">
    <source>
        <dbReference type="PROSITE-ProRule" id="PRU00175"/>
    </source>
</evidence>
<proteinExistence type="predicted"/>
<dbReference type="SUPFAM" id="SSF57850">
    <property type="entry name" value="RING/U-box"/>
    <property type="match status" value="1"/>
</dbReference>
<evidence type="ECO:0000256" key="3">
    <source>
        <dbReference type="ARBA" id="ARBA00022833"/>
    </source>
</evidence>
<dbReference type="GO" id="GO:0035102">
    <property type="term" value="C:PRC1 complex"/>
    <property type="evidence" value="ECO:0007669"/>
    <property type="project" value="TreeGrafter"/>
</dbReference>
<dbReference type="InterPro" id="IPR013083">
    <property type="entry name" value="Znf_RING/FYVE/PHD"/>
</dbReference>
<dbReference type="AlphaFoldDB" id="A0A6G1SNH2"/>
<dbReference type="GO" id="GO:0000122">
    <property type="term" value="P:negative regulation of transcription by RNA polymerase II"/>
    <property type="evidence" value="ECO:0007669"/>
    <property type="project" value="TreeGrafter"/>
</dbReference>
<accession>A0A6G1SNH2</accession>
<feature type="region of interest" description="Disordered" evidence="5">
    <location>
        <begin position="130"/>
        <end position="152"/>
    </location>
</feature>
<dbReference type="SMART" id="SM00184">
    <property type="entry name" value="RING"/>
    <property type="match status" value="1"/>
</dbReference>
<feature type="compositionally biased region" description="Polar residues" evidence="5">
    <location>
        <begin position="132"/>
        <end position="152"/>
    </location>
</feature>
<dbReference type="InterPro" id="IPR001841">
    <property type="entry name" value="Znf_RING"/>
</dbReference>
<feature type="domain" description="RING-type" evidence="6">
    <location>
        <begin position="18"/>
        <end position="58"/>
    </location>
</feature>
<dbReference type="PROSITE" id="PS00518">
    <property type="entry name" value="ZF_RING_1"/>
    <property type="match status" value="1"/>
</dbReference>
<dbReference type="EMBL" id="GGYP01007158">
    <property type="protein sequence ID" value="MDE51929.1"/>
    <property type="molecule type" value="Transcribed_RNA"/>
</dbReference>
<evidence type="ECO:0000256" key="5">
    <source>
        <dbReference type="SAM" id="MobiDB-lite"/>
    </source>
</evidence>
<keyword evidence="1" id="KW-0479">Metal-binding</keyword>
<dbReference type="Pfam" id="PF13923">
    <property type="entry name" value="zf-C3HC4_2"/>
    <property type="match status" value="1"/>
</dbReference>
<dbReference type="GO" id="GO:1990841">
    <property type="term" value="F:promoter-specific chromatin binding"/>
    <property type="evidence" value="ECO:0007669"/>
    <property type="project" value="TreeGrafter"/>
</dbReference>
<dbReference type="Gene3D" id="3.10.20.90">
    <property type="entry name" value="Phosphatidylinositol 3-kinase Catalytic Subunit, Chain A, domain 1"/>
    <property type="match status" value="1"/>
</dbReference>
<dbReference type="PANTHER" id="PTHR10825:SF29">
    <property type="entry name" value="POLYCOMB GROUP RING FINGER PROTEIN 1"/>
    <property type="match status" value="1"/>
</dbReference>
<evidence type="ECO:0000256" key="1">
    <source>
        <dbReference type="ARBA" id="ARBA00022723"/>
    </source>
</evidence>
<evidence type="ECO:0000256" key="2">
    <source>
        <dbReference type="ARBA" id="ARBA00022771"/>
    </source>
</evidence>
<dbReference type="InterPro" id="IPR017907">
    <property type="entry name" value="Znf_RING_CS"/>
</dbReference>
<keyword evidence="2 4" id="KW-0863">Zinc-finger</keyword>
<dbReference type="PROSITE" id="PS50089">
    <property type="entry name" value="ZF_RING_2"/>
    <property type="match status" value="1"/>
</dbReference>
<name>A0A6G1SNH2_9ACAR</name>
<keyword evidence="3" id="KW-0862">Zinc</keyword>
<dbReference type="FunFam" id="3.30.40.10:FF:000033">
    <property type="entry name" value="Polycomb group RING finger protein 3"/>
    <property type="match status" value="1"/>
</dbReference>
<reference evidence="7" key="1">
    <citation type="submission" date="2018-10" db="EMBL/GenBank/DDBJ databases">
        <title>Transcriptome assembly of Aceria tosichella (Wheat curl mite) Type 2.</title>
        <authorList>
            <person name="Scully E.D."/>
            <person name="Geib S.M."/>
            <person name="Palmer N.A."/>
            <person name="Gupta A.K."/>
            <person name="Sarath G."/>
            <person name="Tatineni S."/>
        </authorList>
    </citation>
    <scope>NUCLEOTIDE SEQUENCE</scope>
    <source>
        <strain evidence="7">LincolnNE</strain>
    </source>
</reference>
<dbReference type="GO" id="GO:0008270">
    <property type="term" value="F:zinc ion binding"/>
    <property type="evidence" value="ECO:0007669"/>
    <property type="project" value="UniProtKB-KW"/>
</dbReference>